<reference evidence="1 2" key="2">
    <citation type="submission" date="2010-03" db="EMBL/GenBank/DDBJ databases">
        <authorList>
            <person name="Pajon A."/>
        </authorList>
    </citation>
    <scope>NUCLEOTIDE SEQUENCE [LARGE SCALE GENOMIC DNA]</scope>
    <source>
        <strain evidence="1 2">V10Sc8a</strain>
    </source>
</reference>
<sequence length="218" mass="24848">MESKRMAGDYTIILSTTTLTGECVIGENINAKPGFEYMVADYRSNELFGNYENIMYSDKYDEILQLYGERITDAAKEFCRNRETLEKKFGNILPIQKSLCQPVSYEDNILNKIAVISAEKLKRGCINSANQIILITGGFGASSNSRGQKVYAKNIASGENEVWTRQDIMGIISFDNLPLWAQNKLQQMKNLEHSEDEIELWLQRCDTMSHLYESKSIL</sequence>
<dbReference type="Proteomes" id="UP000007050">
    <property type="component" value="Chromosome"/>
</dbReference>
<dbReference type="PATRIC" id="fig|717961.3.peg.1921"/>
<organism evidence="1 2">
    <name type="scientific">[Eubacterium] siraeum V10Sc8a</name>
    <dbReference type="NCBI Taxonomy" id="717961"/>
    <lineage>
        <taxon>Bacteria</taxon>
        <taxon>Bacillati</taxon>
        <taxon>Bacillota</taxon>
        <taxon>Clostridia</taxon>
        <taxon>Eubacteriales</taxon>
        <taxon>Oscillospiraceae</taxon>
        <taxon>Oscillospiraceae incertae sedis</taxon>
    </lineage>
</organism>
<proteinExistence type="predicted"/>
<dbReference type="BioCyc" id="ESIR717961:G136L-1496-MONOMER"/>
<evidence type="ECO:0000313" key="2">
    <source>
        <dbReference type="Proteomes" id="UP000007050"/>
    </source>
</evidence>
<name>D4MLT6_9FIRM</name>
<dbReference type="EMBL" id="FP929059">
    <property type="protein sequence ID" value="CBL34719.1"/>
    <property type="molecule type" value="Genomic_DNA"/>
</dbReference>
<gene>
    <name evidence="1" type="ORF">ES1_18020</name>
</gene>
<dbReference type="HOGENOM" id="CLU_093150_0_0_9"/>
<dbReference type="KEGG" id="esr:ES1_18020"/>
<evidence type="ECO:0000313" key="1">
    <source>
        <dbReference type="EMBL" id="CBL34719.1"/>
    </source>
</evidence>
<reference evidence="1 2" key="1">
    <citation type="submission" date="2010-03" db="EMBL/GenBank/DDBJ databases">
        <title>The genome sequence of Eubacterium siraeum V10Sc8a.</title>
        <authorList>
            <consortium name="metaHIT consortium -- http://www.metahit.eu/"/>
            <person name="Pajon A."/>
            <person name="Turner K."/>
            <person name="Parkhill J."/>
            <person name="Duncan S."/>
            <person name="Flint H."/>
        </authorList>
    </citation>
    <scope>NUCLEOTIDE SEQUENCE [LARGE SCALE GENOMIC DNA]</scope>
    <source>
        <strain evidence="1 2">V10Sc8a</strain>
    </source>
</reference>
<protein>
    <submittedName>
        <fullName evidence="1">Uncharacterized protein</fullName>
    </submittedName>
</protein>
<accession>D4MLT6</accession>
<dbReference type="AlphaFoldDB" id="D4MLT6"/>